<keyword evidence="7 10" id="KW-1133">Transmembrane helix</keyword>
<dbReference type="AlphaFoldDB" id="A0AAV5CAE7"/>
<keyword evidence="6" id="KW-0256">Endoplasmic reticulum</keyword>
<gene>
    <name evidence="11" type="primary">ga11976</name>
    <name evidence="11" type="ORF">PR202_ga11976</name>
</gene>
<dbReference type="GO" id="GO:0005789">
    <property type="term" value="C:endoplasmic reticulum membrane"/>
    <property type="evidence" value="ECO:0007669"/>
    <property type="project" value="UniProtKB-SubCell"/>
</dbReference>
<keyword evidence="5 10" id="KW-0812">Transmembrane</keyword>
<dbReference type="PANTHER" id="PTHR28650:SF1">
    <property type="entry name" value="PHOSPHATIDYLINOSITOL-GLYCAN BIOSYNTHESIS CLASS X PROTEIN"/>
    <property type="match status" value="1"/>
</dbReference>
<evidence type="ECO:0000256" key="6">
    <source>
        <dbReference type="ARBA" id="ARBA00022824"/>
    </source>
</evidence>
<dbReference type="Pfam" id="PF08320">
    <property type="entry name" value="PIG-X"/>
    <property type="match status" value="1"/>
</dbReference>
<evidence type="ECO:0000256" key="4">
    <source>
        <dbReference type="ARBA" id="ARBA00022502"/>
    </source>
</evidence>
<comment type="similarity">
    <text evidence="3">Belongs to the PIGX family.</text>
</comment>
<evidence type="ECO:0000256" key="5">
    <source>
        <dbReference type="ARBA" id="ARBA00022692"/>
    </source>
</evidence>
<accession>A0AAV5CAE7</accession>
<evidence type="ECO:0000256" key="8">
    <source>
        <dbReference type="ARBA" id="ARBA00023136"/>
    </source>
</evidence>
<evidence type="ECO:0008006" key="13">
    <source>
        <dbReference type="Google" id="ProtNLM"/>
    </source>
</evidence>
<keyword evidence="4" id="KW-0337">GPI-anchor biosynthesis</keyword>
<comment type="subcellular location">
    <subcellularLocation>
        <location evidence="1">Endoplasmic reticulum membrane</location>
        <topology evidence="1">Single-pass membrane protein</topology>
    </subcellularLocation>
</comment>
<dbReference type="Proteomes" id="UP001054889">
    <property type="component" value="Unassembled WGS sequence"/>
</dbReference>
<evidence type="ECO:0000313" key="11">
    <source>
        <dbReference type="EMBL" id="GJM95264.1"/>
    </source>
</evidence>
<organism evidence="11 12">
    <name type="scientific">Eleusine coracana subsp. coracana</name>
    <dbReference type="NCBI Taxonomy" id="191504"/>
    <lineage>
        <taxon>Eukaryota</taxon>
        <taxon>Viridiplantae</taxon>
        <taxon>Streptophyta</taxon>
        <taxon>Embryophyta</taxon>
        <taxon>Tracheophyta</taxon>
        <taxon>Spermatophyta</taxon>
        <taxon>Magnoliopsida</taxon>
        <taxon>Liliopsida</taxon>
        <taxon>Poales</taxon>
        <taxon>Poaceae</taxon>
        <taxon>PACMAD clade</taxon>
        <taxon>Chloridoideae</taxon>
        <taxon>Cynodonteae</taxon>
        <taxon>Eleusininae</taxon>
        <taxon>Eleusine</taxon>
    </lineage>
</organism>
<comment type="caution">
    <text evidence="11">The sequence shown here is derived from an EMBL/GenBank/DDBJ whole genome shotgun (WGS) entry which is preliminary data.</text>
</comment>
<evidence type="ECO:0000256" key="10">
    <source>
        <dbReference type="SAM" id="Phobius"/>
    </source>
</evidence>
<dbReference type="InterPro" id="IPR040039">
    <property type="entry name" value="PIGX"/>
</dbReference>
<evidence type="ECO:0000256" key="9">
    <source>
        <dbReference type="ARBA" id="ARBA00023180"/>
    </source>
</evidence>
<name>A0AAV5CAE7_ELECO</name>
<keyword evidence="9" id="KW-0325">Glycoprotein</keyword>
<reference evidence="11" key="2">
    <citation type="submission" date="2021-12" db="EMBL/GenBank/DDBJ databases">
        <title>Resequencing data analysis of finger millet.</title>
        <authorList>
            <person name="Hatakeyama M."/>
            <person name="Aluri S."/>
            <person name="Balachadran M.T."/>
            <person name="Sivarajan S.R."/>
            <person name="Poveda L."/>
            <person name="Shimizu-Inatsugi R."/>
            <person name="Schlapbach R."/>
            <person name="Sreeman S.M."/>
            <person name="Shimizu K.K."/>
        </authorList>
    </citation>
    <scope>NUCLEOTIDE SEQUENCE</scope>
</reference>
<keyword evidence="12" id="KW-1185">Reference proteome</keyword>
<dbReference type="EMBL" id="BQKI01000005">
    <property type="protein sequence ID" value="GJM95264.1"/>
    <property type="molecule type" value="Genomic_DNA"/>
</dbReference>
<evidence type="ECO:0000256" key="2">
    <source>
        <dbReference type="ARBA" id="ARBA00004687"/>
    </source>
</evidence>
<dbReference type="SMART" id="SM00780">
    <property type="entry name" value="PIG-X"/>
    <property type="match status" value="1"/>
</dbReference>
<keyword evidence="8 10" id="KW-0472">Membrane</keyword>
<proteinExistence type="inferred from homology"/>
<dbReference type="GO" id="GO:0006506">
    <property type="term" value="P:GPI anchor biosynthetic process"/>
    <property type="evidence" value="ECO:0007669"/>
    <property type="project" value="UniProtKB-KW"/>
</dbReference>
<evidence type="ECO:0000256" key="1">
    <source>
        <dbReference type="ARBA" id="ARBA00004389"/>
    </source>
</evidence>
<evidence type="ECO:0000256" key="3">
    <source>
        <dbReference type="ARBA" id="ARBA00010345"/>
    </source>
</evidence>
<reference evidence="11" key="1">
    <citation type="journal article" date="2018" name="DNA Res.">
        <title>Multiple hybrid de novo genome assembly of finger millet, an orphan allotetraploid crop.</title>
        <authorList>
            <person name="Hatakeyama M."/>
            <person name="Aluri S."/>
            <person name="Balachadran M.T."/>
            <person name="Sivarajan S.R."/>
            <person name="Patrignani A."/>
            <person name="Gruter S."/>
            <person name="Poveda L."/>
            <person name="Shimizu-Inatsugi R."/>
            <person name="Baeten J."/>
            <person name="Francoijs K.J."/>
            <person name="Nataraja K.N."/>
            <person name="Reddy Y.A.N."/>
            <person name="Phadnis S."/>
            <person name="Ravikumar R.L."/>
            <person name="Schlapbach R."/>
            <person name="Sreeman S.M."/>
            <person name="Shimizu K.K."/>
        </authorList>
    </citation>
    <scope>NUCLEOTIDE SEQUENCE</scope>
</reference>
<dbReference type="PANTHER" id="PTHR28650">
    <property type="entry name" value="PHOSPHATIDYLINOSITOL-GLYCAN BIOSYNTHESIS CLASS X PROTEIN"/>
    <property type="match status" value="1"/>
</dbReference>
<sequence length="279" mass="30821">MQHPYNELFHAYVSNFDSSNAQAGISQKSIRCMPCSKTYVGDAYLDNLSGQLDEHRHLAEMPYSGDMCNGLADDVDVPTLSELHRELVGEGSHRRLVYSMKFGACQDAIVSFLDSYDAHLVIIEKLPNGVFADPFELQHFVERKVFLDVAVFGDSNLELPSALSNRSAVEIHVDLGPSTSANCNLMIELPLHARYPPLDPSGYATVEFGNPDQLLRYRKKNIHSDSCMWTLTNLDAAPVEKAAWRIPCGDEAHIGLVSSITFLSALVCSISIVLASLIF</sequence>
<comment type="pathway">
    <text evidence="2">Glycolipid biosynthesis; glycosylphosphatidylinositol-anchor biosynthesis.</text>
</comment>
<feature type="transmembrane region" description="Helical" evidence="10">
    <location>
        <begin position="254"/>
        <end position="278"/>
    </location>
</feature>
<dbReference type="InterPro" id="IPR013233">
    <property type="entry name" value="PIG-X/PBN1"/>
</dbReference>
<evidence type="ECO:0000256" key="7">
    <source>
        <dbReference type="ARBA" id="ARBA00022989"/>
    </source>
</evidence>
<protein>
    <recommendedName>
        <fullName evidence="13">Phosphatidylinositol-glycan biosynthesis class X protein</fullName>
    </recommendedName>
</protein>
<evidence type="ECO:0000313" key="12">
    <source>
        <dbReference type="Proteomes" id="UP001054889"/>
    </source>
</evidence>